<dbReference type="InterPro" id="IPR025645">
    <property type="entry name" value="DUF4349"/>
</dbReference>
<evidence type="ECO:0000313" key="4">
    <source>
        <dbReference type="Proteomes" id="UP000509594"/>
    </source>
</evidence>
<reference evidence="3 4" key="1">
    <citation type="submission" date="2020-06" db="EMBL/GenBank/DDBJ databases">
        <title>Methanolobus halotolerans sp. nov., isolated from a saline lake Tus in Siberia.</title>
        <authorList>
            <person name="Shen Y."/>
            <person name="Chen S.-C."/>
            <person name="Lai M.-C."/>
            <person name="Huang H.-H."/>
            <person name="Chiu H.-H."/>
            <person name="Tang S.-L."/>
            <person name="Rogozin D.Y."/>
            <person name="Degermendzhy A.G."/>
        </authorList>
    </citation>
    <scope>NUCLEOTIDE SEQUENCE [LARGE SCALE GENOMIC DNA]</scope>
    <source>
        <strain evidence="3 4">DSM 21339</strain>
    </source>
</reference>
<keyword evidence="4" id="KW-1185">Reference proteome</keyword>
<keyword evidence="1" id="KW-0812">Transmembrane</keyword>
<dbReference type="EMBL" id="CP058215">
    <property type="protein sequence ID" value="QLC50737.1"/>
    <property type="molecule type" value="Genomic_DNA"/>
</dbReference>
<evidence type="ECO:0000259" key="2">
    <source>
        <dbReference type="Pfam" id="PF14257"/>
    </source>
</evidence>
<sequence length="286" mass="31284">MKKIYSLLTVFLTILVLIASGCMGINDYETSQSSDRASNIAYEEEAAYYPVDGVSEEADYGGAGTGSANRKTITTVEMSIEVDDAAATIDTITDATIASGGYVSSSSVYDLNYNSDTRKAGYITVRVPESDYPVFLETVEGLGDVQSKSVSGQDVTEEYIDVSARLENLRNQEVRLNEILNMSTTVEEVLSVEKELERVRGDIESLTGRLEYLDNRIEFTTINIRVTEPSPINQSWGLRDALSESVQGFISMVNALIVLAGYLLPIVILLTLLGGLVIGIRRMAKR</sequence>
<dbReference type="RefSeq" id="WP_176965792.1">
    <property type="nucleotide sequence ID" value="NZ_CP058215.1"/>
</dbReference>
<name>A0A7D5E9V3_9EURY</name>
<proteinExistence type="predicted"/>
<accession>A0A7D5E9V3</accession>
<protein>
    <submittedName>
        <fullName evidence="3">DUF4349 domain-containing protein</fullName>
    </submittedName>
</protein>
<dbReference type="KEGG" id="mzi:HWN40_11090"/>
<dbReference type="GeneID" id="55822227"/>
<keyword evidence="1" id="KW-0472">Membrane</keyword>
<feature type="transmembrane region" description="Helical" evidence="1">
    <location>
        <begin position="255"/>
        <end position="280"/>
    </location>
</feature>
<dbReference type="OrthoDB" id="242217at2157"/>
<keyword evidence="1" id="KW-1133">Transmembrane helix</keyword>
<dbReference type="PROSITE" id="PS51257">
    <property type="entry name" value="PROKAR_LIPOPROTEIN"/>
    <property type="match status" value="1"/>
</dbReference>
<dbReference type="Proteomes" id="UP000509594">
    <property type="component" value="Chromosome"/>
</dbReference>
<dbReference type="AlphaFoldDB" id="A0A7D5E9V3"/>
<dbReference type="Pfam" id="PF14257">
    <property type="entry name" value="DUF4349"/>
    <property type="match status" value="1"/>
</dbReference>
<gene>
    <name evidence="3" type="ORF">HWN40_11090</name>
</gene>
<feature type="domain" description="DUF4349" evidence="2">
    <location>
        <begin position="70"/>
        <end position="277"/>
    </location>
</feature>
<organism evidence="3 4">
    <name type="scientific">Methanolobus zinderi</name>
    <dbReference type="NCBI Taxonomy" id="536044"/>
    <lineage>
        <taxon>Archaea</taxon>
        <taxon>Methanobacteriati</taxon>
        <taxon>Methanobacteriota</taxon>
        <taxon>Stenosarchaea group</taxon>
        <taxon>Methanomicrobia</taxon>
        <taxon>Methanosarcinales</taxon>
        <taxon>Methanosarcinaceae</taxon>
        <taxon>Methanolobus</taxon>
    </lineage>
</organism>
<evidence type="ECO:0000313" key="3">
    <source>
        <dbReference type="EMBL" id="QLC50737.1"/>
    </source>
</evidence>
<evidence type="ECO:0000256" key="1">
    <source>
        <dbReference type="SAM" id="Phobius"/>
    </source>
</evidence>